<dbReference type="SUPFAM" id="SSF111369">
    <property type="entry name" value="HlyD-like secretion proteins"/>
    <property type="match status" value="1"/>
</dbReference>
<dbReference type="Gene3D" id="1.10.287.470">
    <property type="entry name" value="Helix hairpin bin"/>
    <property type="match status" value="1"/>
</dbReference>
<evidence type="ECO:0000256" key="1">
    <source>
        <dbReference type="ARBA" id="ARBA00009477"/>
    </source>
</evidence>
<dbReference type="Pfam" id="PF25917">
    <property type="entry name" value="BSH_RND"/>
    <property type="match status" value="1"/>
</dbReference>
<sequence>MILWNCSDLKEQPNKDNPSFPVFSTRASESIIYQEFPTSLEGKENVQIRSQVDGYIEKIFVEEGAFVKVGQPLFRIESGIYNEDLNNSSAALSVAIANMRKAQIEVERLRPLVATKVIAPIQLMTAKEEYEAAKATVRQATAAKKTSSIRMGFTIIKSPVDGYIGRLPFKKGSFVSSSDPQPLTTVSNVKVIYAYFSVGEQDFEAFKNKFPGTTIEEKIKNMPEVELITARNSVYPEKGRIDLILGQFDKTVGTISFRASFPNTGGLLRTGNTGRIRLAEKLTNILKIPKESTFDQQDRSFVFIVRENNTVTSKRLRIVGQSTHYYYVKDGIQPAEKIVYSGMGLLSEGAKITPKPFSVDSLILTRHE</sequence>
<comment type="caution">
    <text evidence="4">The sequence shown here is derived from an EMBL/GenBank/DDBJ whole genome shotgun (WGS) entry which is preliminary data.</text>
</comment>
<dbReference type="EMBL" id="JAPDHW010000024">
    <property type="protein sequence ID" value="MCW3170673.1"/>
    <property type="molecule type" value="Genomic_DNA"/>
</dbReference>
<gene>
    <name evidence="4" type="ORF">OMO38_19255</name>
</gene>
<feature type="domain" description="Multidrug resistance protein MdtA-like barrel-sandwich hybrid" evidence="2">
    <location>
        <begin position="45"/>
        <end position="186"/>
    </location>
</feature>
<dbReference type="Gene3D" id="2.40.50.100">
    <property type="match status" value="1"/>
</dbReference>
<evidence type="ECO:0000259" key="2">
    <source>
        <dbReference type="Pfam" id="PF25917"/>
    </source>
</evidence>
<dbReference type="PANTHER" id="PTHR30158">
    <property type="entry name" value="ACRA/E-RELATED COMPONENT OF DRUG EFFLUX TRANSPORTER"/>
    <property type="match status" value="1"/>
</dbReference>
<evidence type="ECO:0000313" key="4">
    <source>
        <dbReference type="EMBL" id="MCW3170673.1"/>
    </source>
</evidence>
<accession>A0ABT3I3R9</accession>
<dbReference type="InterPro" id="IPR058626">
    <property type="entry name" value="MdtA-like_b-barrel"/>
</dbReference>
<evidence type="ECO:0000259" key="3">
    <source>
        <dbReference type="Pfam" id="PF25944"/>
    </source>
</evidence>
<keyword evidence="5" id="KW-1185">Reference proteome</keyword>
<dbReference type="Pfam" id="PF25944">
    <property type="entry name" value="Beta-barrel_RND"/>
    <property type="match status" value="1"/>
</dbReference>
<proteinExistence type="inferred from homology"/>
<protein>
    <submittedName>
        <fullName evidence="4">Efflux RND transporter periplasmic adaptor subunit</fullName>
    </submittedName>
</protein>
<dbReference type="Proteomes" id="UP001163731">
    <property type="component" value="Unassembled WGS sequence"/>
</dbReference>
<reference evidence="4" key="1">
    <citation type="submission" date="2022-10" db="EMBL/GenBank/DDBJ databases">
        <title>Chryseobacterium babae sp. nov. isolated from the gut of the beetle Oryctes rhinoceros, and Chryseobacterium kimseyorum sp. nov., isolated from a stick insect rearing cage.</title>
        <authorList>
            <person name="Shelomi M."/>
            <person name="Han C.-J."/>
            <person name="Chen W.-M."/>
            <person name="Chen H.-K."/>
            <person name="Liaw S.-J."/>
            <person name="Muhle E."/>
            <person name="Clermont D."/>
        </authorList>
    </citation>
    <scope>NUCLEOTIDE SEQUENCE</scope>
    <source>
        <strain evidence="4">09-1422</strain>
    </source>
</reference>
<feature type="domain" description="Multidrug resistance protein MdtA-like beta-barrel" evidence="3">
    <location>
        <begin position="192"/>
        <end position="280"/>
    </location>
</feature>
<organism evidence="4 5">
    <name type="scientific">Chryseobacterium kimseyorum</name>
    <dbReference type="NCBI Taxonomy" id="2984028"/>
    <lineage>
        <taxon>Bacteria</taxon>
        <taxon>Pseudomonadati</taxon>
        <taxon>Bacteroidota</taxon>
        <taxon>Flavobacteriia</taxon>
        <taxon>Flavobacteriales</taxon>
        <taxon>Weeksellaceae</taxon>
        <taxon>Chryseobacterium group</taxon>
        <taxon>Chryseobacterium</taxon>
    </lineage>
</organism>
<comment type="similarity">
    <text evidence="1">Belongs to the membrane fusion protein (MFP) (TC 8.A.1) family.</text>
</comment>
<evidence type="ECO:0000313" key="5">
    <source>
        <dbReference type="Proteomes" id="UP001163731"/>
    </source>
</evidence>
<dbReference type="InterPro" id="IPR006143">
    <property type="entry name" value="RND_pump_MFP"/>
</dbReference>
<dbReference type="InterPro" id="IPR058625">
    <property type="entry name" value="MdtA-like_BSH"/>
</dbReference>
<dbReference type="CDD" id="cd06849">
    <property type="entry name" value="lipoyl_domain"/>
    <property type="match status" value="1"/>
</dbReference>
<dbReference type="Gene3D" id="2.40.420.20">
    <property type="match status" value="1"/>
</dbReference>
<name>A0ABT3I3R9_9FLAO</name>
<dbReference type="RefSeq" id="WP_264751807.1">
    <property type="nucleotide sequence ID" value="NZ_JAPDHW010000024.1"/>
</dbReference>
<dbReference type="Gene3D" id="2.40.30.170">
    <property type="match status" value="1"/>
</dbReference>
<dbReference type="NCBIfam" id="TIGR01730">
    <property type="entry name" value="RND_mfp"/>
    <property type="match status" value="1"/>
</dbReference>
<dbReference type="PANTHER" id="PTHR30158:SF23">
    <property type="entry name" value="MULTIDRUG RESISTANCE PROTEIN MEXA"/>
    <property type="match status" value="1"/>
</dbReference>